<name>A0A139N4D6_STRCR</name>
<dbReference type="InterPro" id="IPR046980">
    <property type="entry name" value="KefG/KefF"/>
</dbReference>
<evidence type="ECO:0000313" key="3">
    <source>
        <dbReference type="EMBL" id="KXT70906.1"/>
    </source>
</evidence>
<protein>
    <submittedName>
        <fullName evidence="3">NAD(P)H oxidoreductase YRKL / putative NADPH-quinone reductase / Flavodoxin 2</fullName>
    </submittedName>
</protein>
<dbReference type="EMBL" id="LQRD01000017">
    <property type="protein sequence ID" value="KXT70906.1"/>
    <property type="molecule type" value="Genomic_DNA"/>
</dbReference>
<dbReference type="InterPro" id="IPR003680">
    <property type="entry name" value="Flavodoxin_fold"/>
</dbReference>
<dbReference type="PATRIC" id="fig|45634.12.peg.352"/>
<organism evidence="3 4">
    <name type="scientific">Streptococcus cristatus</name>
    <dbReference type="NCBI Taxonomy" id="45634"/>
    <lineage>
        <taxon>Bacteria</taxon>
        <taxon>Bacillati</taxon>
        <taxon>Bacillota</taxon>
        <taxon>Bacilli</taxon>
        <taxon>Lactobacillales</taxon>
        <taxon>Streptococcaceae</taxon>
        <taxon>Streptococcus</taxon>
    </lineage>
</organism>
<reference evidence="3 4" key="1">
    <citation type="submission" date="2016-01" db="EMBL/GenBank/DDBJ databases">
        <title>Highly variable Streptococcus oralis are common among viridans streptococci isolated from primates.</title>
        <authorList>
            <person name="Denapaite D."/>
            <person name="Rieger M."/>
            <person name="Koendgen S."/>
            <person name="Brueckner R."/>
            <person name="Ochigava I."/>
            <person name="Kappeler P."/>
            <person name="Maetz-Rensing K."/>
            <person name="Leendertz F."/>
            <person name="Hakenbeck R."/>
        </authorList>
    </citation>
    <scope>NUCLEOTIDE SEQUENCE [LARGE SCALE GENOMIC DNA]</scope>
    <source>
        <strain evidence="3 4">DD08</strain>
    </source>
</reference>
<dbReference type="SUPFAM" id="SSF52218">
    <property type="entry name" value="Flavoproteins"/>
    <property type="match status" value="1"/>
</dbReference>
<evidence type="ECO:0000259" key="2">
    <source>
        <dbReference type="Pfam" id="PF02525"/>
    </source>
</evidence>
<dbReference type="PANTHER" id="PTHR47307:SF1">
    <property type="entry name" value="GLUTATHIONE-REGULATED POTASSIUM-EFFLUX SYSTEM ANCILLARY PROTEIN KEFG"/>
    <property type="match status" value="1"/>
</dbReference>
<dbReference type="Gene3D" id="3.40.50.360">
    <property type="match status" value="1"/>
</dbReference>
<dbReference type="InterPro" id="IPR029039">
    <property type="entry name" value="Flavoprotein-like_sf"/>
</dbReference>
<dbReference type="Pfam" id="PF02525">
    <property type="entry name" value="Flavodoxin_2"/>
    <property type="match status" value="1"/>
</dbReference>
<dbReference type="STRING" id="45634.SCRDD08_00340"/>
<dbReference type="RefSeq" id="WP_231089317.1">
    <property type="nucleotide sequence ID" value="NZ_KQ969062.1"/>
</dbReference>
<gene>
    <name evidence="3" type="ORF">SCRDD08_00340</name>
</gene>
<dbReference type="Proteomes" id="UP000070377">
    <property type="component" value="Unassembled WGS sequence"/>
</dbReference>
<dbReference type="PANTHER" id="PTHR47307">
    <property type="entry name" value="GLUTATHIONE-REGULATED POTASSIUM-EFFLUX SYSTEM ANCILLARY PROTEIN KEFG"/>
    <property type="match status" value="1"/>
</dbReference>
<proteinExistence type="predicted"/>
<feature type="domain" description="Flavodoxin-like fold" evidence="2">
    <location>
        <begin position="9"/>
        <end position="170"/>
    </location>
</feature>
<comment type="caution">
    <text evidence="3">The sequence shown here is derived from an EMBL/GenBank/DDBJ whole genome shotgun (WGS) entry which is preliminary data.</text>
</comment>
<dbReference type="GO" id="GO:0010181">
    <property type="term" value="F:FMN binding"/>
    <property type="evidence" value="ECO:0007669"/>
    <property type="project" value="TreeGrafter"/>
</dbReference>
<keyword evidence="1" id="KW-0560">Oxidoreductase</keyword>
<evidence type="ECO:0000256" key="1">
    <source>
        <dbReference type="ARBA" id="ARBA00023002"/>
    </source>
</evidence>
<accession>A0A139N4D6</accession>
<sequence>MLKTRIFLFHPNLRQSRVNRILANKAEKEGVEVRDMYELYPDFKVDASVEQSVLEDTDTIVFQFPMHWYSSPALMKEWLDTVLEYGWAYGSNGHALQGEKVILAITQGASDVDYTEDGRFHVTTETLLKPFETISYHTGLVFQKPFILSGTLSISDEELQEKAKDYVKYLRK</sequence>
<dbReference type="AlphaFoldDB" id="A0A139N4D6"/>
<evidence type="ECO:0000313" key="4">
    <source>
        <dbReference type="Proteomes" id="UP000070377"/>
    </source>
</evidence>
<dbReference type="GO" id="GO:0009055">
    <property type="term" value="F:electron transfer activity"/>
    <property type="evidence" value="ECO:0007669"/>
    <property type="project" value="TreeGrafter"/>
</dbReference>
<dbReference type="GO" id="GO:0003955">
    <property type="term" value="F:NAD(P)H dehydrogenase (quinone) activity"/>
    <property type="evidence" value="ECO:0007669"/>
    <property type="project" value="TreeGrafter"/>
</dbReference>